<keyword evidence="5" id="KW-0472">Membrane</keyword>
<evidence type="ECO:0000313" key="6">
    <source>
        <dbReference type="EMBL" id="MBF6059145.1"/>
    </source>
</evidence>
<sequence length="138" mass="15307">VMWHHQMSILPDLIATHEAAQAKSWIWQRAAEIAYQSELQQQLKHASRTDQKVETESPPVLLQAAFCIDVRSEVIRRALEAQDSRVETLGFAGFFGLPIEYQPAGTDVSRPQLPGLLKSGIKVTPVMTKVSKGATKQA</sequence>
<evidence type="ECO:0000256" key="4">
    <source>
        <dbReference type="ARBA" id="ARBA00022833"/>
    </source>
</evidence>
<keyword evidence="2" id="KW-1003">Cell membrane</keyword>
<proteinExistence type="predicted"/>
<evidence type="ECO:0000256" key="1">
    <source>
        <dbReference type="ARBA" id="ARBA00022448"/>
    </source>
</evidence>
<keyword evidence="3" id="KW-0479">Metal-binding</keyword>
<name>A0ABS0BZC3_9GAMM</name>
<evidence type="ECO:0000313" key="7">
    <source>
        <dbReference type="Proteomes" id="UP001193680"/>
    </source>
</evidence>
<keyword evidence="1" id="KW-0813">Transport</keyword>
<gene>
    <name evidence="6" type="ORF">H8792_012440</name>
</gene>
<reference evidence="6 7" key="2">
    <citation type="submission" date="2020-11" db="EMBL/GenBank/DDBJ databases">
        <title>Sulfur oxidizing isolate from Hospital Hole Sinkhole.</title>
        <authorList>
            <person name="Scott K.M."/>
        </authorList>
    </citation>
    <scope>NUCLEOTIDE SEQUENCE [LARGE SCALE GENOMIC DNA]</scope>
    <source>
        <strain evidence="6 7">HH1</strain>
    </source>
</reference>
<dbReference type="PANTHER" id="PTHR38344">
    <property type="entry name" value="UPF0753 PROTEIN AQ_863"/>
    <property type="match status" value="1"/>
</dbReference>
<feature type="non-terminal residue" evidence="6">
    <location>
        <position position="1"/>
    </location>
</feature>
<evidence type="ECO:0000256" key="2">
    <source>
        <dbReference type="ARBA" id="ARBA00022475"/>
    </source>
</evidence>
<evidence type="ECO:0000256" key="3">
    <source>
        <dbReference type="ARBA" id="ARBA00022723"/>
    </source>
</evidence>
<reference evidence="6 7" key="1">
    <citation type="submission" date="2020-06" db="EMBL/GenBank/DDBJ databases">
        <authorList>
            <person name="Scott K."/>
        </authorList>
    </citation>
    <scope>NUCLEOTIDE SEQUENCE [LARGE SCALE GENOMIC DNA]</scope>
    <source>
        <strain evidence="6 7">HH1</strain>
    </source>
</reference>
<feature type="non-terminal residue" evidence="6">
    <location>
        <position position="138"/>
    </location>
</feature>
<keyword evidence="4" id="KW-0862">Zinc</keyword>
<dbReference type="Proteomes" id="UP001193680">
    <property type="component" value="Unassembled WGS sequence"/>
</dbReference>
<accession>A0ABS0BZC3</accession>
<keyword evidence="7" id="KW-1185">Reference proteome</keyword>
<organism evidence="6 7">
    <name type="scientific">Thiomicrorhabdus heinhorstiae</name>
    <dbReference type="NCBI Taxonomy" id="2748010"/>
    <lineage>
        <taxon>Bacteria</taxon>
        <taxon>Pseudomonadati</taxon>
        <taxon>Pseudomonadota</taxon>
        <taxon>Gammaproteobacteria</taxon>
        <taxon>Thiotrichales</taxon>
        <taxon>Piscirickettsiaceae</taxon>
        <taxon>Thiomicrorhabdus</taxon>
    </lineage>
</organism>
<dbReference type="PANTHER" id="PTHR38344:SF1">
    <property type="entry name" value="INORGANIC CARBON TRANSPORTER SUBUNIT DABA-RELATED"/>
    <property type="match status" value="1"/>
</dbReference>
<dbReference type="InterPro" id="IPR018752">
    <property type="entry name" value="DabA"/>
</dbReference>
<dbReference type="Pfam" id="PF10070">
    <property type="entry name" value="DabA"/>
    <property type="match status" value="1"/>
</dbReference>
<protein>
    <submittedName>
        <fullName evidence="6">DUF2309 family protein</fullName>
    </submittedName>
</protein>
<dbReference type="EMBL" id="JACBGI020000077">
    <property type="protein sequence ID" value="MBF6059145.1"/>
    <property type="molecule type" value="Genomic_DNA"/>
</dbReference>
<comment type="caution">
    <text evidence="6">The sequence shown here is derived from an EMBL/GenBank/DDBJ whole genome shotgun (WGS) entry which is preliminary data.</text>
</comment>
<evidence type="ECO:0000256" key="5">
    <source>
        <dbReference type="ARBA" id="ARBA00023136"/>
    </source>
</evidence>